<dbReference type="PROSITE" id="PS50929">
    <property type="entry name" value="ABC_TM1F"/>
    <property type="match status" value="1"/>
</dbReference>
<evidence type="ECO:0000256" key="3">
    <source>
        <dbReference type="ARBA" id="ARBA00022741"/>
    </source>
</evidence>
<evidence type="ECO:0000259" key="8">
    <source>
        <dbReference type="PROSITE" id="PS50893"/>
    </source>
</evidence>
<feature type="transmembrane region" description="Helical" evidence="7">
    <location>
        <begin position="148"/>
        <end position="165"/>
    </location>
</feature>
<comment type="subcellular location">
    <subcellularLocation>
        <location evidence="1">Cell membrane</location>
        <topology evidence="1">Multi-pass membrane protein</topology>
    </subcellularLocation>
</comment>
<feature type="domain" description="ABC transmembrane type-1" evidence="9">
    <location>
        <begin position="14"/>
        <end position="285"/>
    </location>
</feature>
<evidence type="ECO:0000256" key="5">
    <source>
        <dbReference type="ARBA" id="ARBA00022989"/>
    </source>
</evidence>
<dbReference type="eggNOG" id="COG1132">
    <property type="taxonomic scope" value="Bacteria"/>
</dbReference>
<dbReference type="OrthoDB" id="1672195at2"/>
<gene>
    <name evidence="10" type="ORF">I573_00675</name>
</gene>
<dbReference type="GO" id="GO:0034040">
    <property type="term" value="F:ATPase-coupled lipid transmembrane transporter activity"/>
    <property type="evidence" value="ECO:0007669"/>
    <property type="project" value="TreeGrafter"/>
</dbReference>
<dbReference type="PANTHER" id="PTHR24221">
    <property type="entry name" value="ATP-BINDING CASSETTE SUB-FAMILY B"/>
    <property type="match status" value="1"/>
</dbReference>
<evidence type="ECO:0000313" key="11">
    <source>
        <dbReference type="Proteomes" id="UP000015961"/>
    </source>
</evidence>
<dbReference type="RefSeq" id="WP_016185171.1">
    <property type="nucleotide sequence ID" value="NZ_ASWO01000001.1"/>
</dbReference>
<dbReference type="GO" id="GO:0140359">
    <property type="term" value="F:ABC-type transporter activity"/>
    <property type="evidence" value="ECO:0007669"/>
    <property type="project" value="InterPro"/>
</dbReference>
<dbReference type="InterPro" id="IPR036640">
    <property type="entry name" value="ABC1_TM_sf"/>
</dbReference>
<evidence type="ECO:0000256" key="2">
    <source>
        <dbReference type="ARBA" id="ARBA00022692"/>
    </source>
</evidence>
<dbReference type="InterPro" id="IPR017871">
    <property type="entry name" value="ABC_transporter-like_CS"/>
</dbReference>
<evidence type="ECO:0000259" key="9">
    <source>
        <dbReference type="PROSITE" id="PS50929"/>
    </source>
</evidence>
<name>S0PG25_9ENTE</name>
<keyword evidence="11" id="KW-1185">Reference proteome</keyword>
<sequence length="523" mass="58757">MKIYQYGNKKLFYLGFVLLLIVSTNSAFMAYIVGRFIDIATGGTVAQLIQMIVISAVGIILYYIFQMIYIEIKNRLVYSCNVKIKEELFDHILKRPNQFSTKQAISYMTNDMKQLEIKGILNELLILQNGLLFIFALSYGLFLNIETTLFFFFTSLVPIFVNQFFSAKIKTSSTIWSDENSEYVGKLTDSVNGLDTILNYHAQESAKKSLFTNIFAVERALKKMNNLSDFSSQTVVSLAYLLIFCVSFSFGIFRVLQGALTIGGFMAIVQLSNSLVNPLFAIVTARNEQKTTTKLSALLATIPSTKQKTVELVSKEFEELTLKDAGIYFNDRALFEKLNITIKKGDKILILAPSGYGKSTLLRALGGFIPFTTGTYQINQKMVPENSLLSQFAMMKQAPFIFDDTILFNLTMGHEYPNEKIEQAIANSQLSEVIAEKGLNFQVGEKGKYLSGGQLQRIEIARALLADRPVILADEVTSALDPKTSERVTEFLLTGSFTLIEIAHKTSEANKKRYTKIIQLDQI</sequence>
<dbReference type="PROSITE" id="PS50893">
    <property type="entry name" value="ABC_TRANSPORTER_2"/>
    <property type="match status" value="1"/>
</dbReference>
<reference evidence="10 11" key="1">
    <citation type="submission" date="2013-03" db="EMBL/GenBank/DDBJ databases">
        <title>The Genome Sequence of Enterococcus sulfureus ATCC_49903 (PacBio/Illumina hybrid assembly).</title>
        <authorList>
            <consortium name="The Broad Institute Genomics Platform"/>
            <consortium name="The Broad Institute Genome Sequencing Center for Infectious Disease"/>
            <person name="Earl A."/>
            <person name="Russ C."/>
            <person name="Gilmore M."/>
            <person name="Surin D."/>
            <person name="Walker B."/>
            <person name="Young S."/>
            <person name="Zeng Q."/>
            <person name="Gargeya S."/>
            <person name="Fitzgerald M."/>
            <person name="Haas B."/>
            <person name="Abouelleil A."/>
            <person name="Allen A.W."/>
            <person name="Alvarado L."/>
            <person name="Arachchi H.M."/>
            <person name="Berlin A.M."/>
            <person name="Chapman S.B."/>
            <person name="Gainer-Dewar J."/>
            <person name="Goldberg J."/>
            <person name="Griggs A."/>
            <person name="Gujja S."/>
            <person name="Hansen M."/>
            <person name="Howarth C."/>
            <person name="Imamovic A."/>
            <person name="Ireland A."/>
            <person name="Larimer J."/>
            <person name="McCowan C."/>
            <person name="Murphy C."/>
            <person name="Pearson M."/>
            <person name="Poon T.W."/>
            <person name="Priest M."/>
            <person name="Roberts A."/>
            <person name="Saif S."/>
            <person name="Shea T."/>
            <person name="Sisk P."/>
            <person name="Sykes S."/>
            <person name="Wortman J."/>
            <person name="Nusbaum C."/>
            <person name="Birren B."/>
        </authorList>
    </citation>
    <scope>NUCLEOTIDE SEQUENCE [LARGE SCALE GENOMIC DNA]</scope>
    <source>
        <strain evidence="10 11">ATCC 49903</strain>
    </source>
</reference>
<keyword evidence="4" id="KW-0067">ATP-binding</keyword>
<dbReference type="InterPro" id="IPR027417">
    <property type="entry name" value="P-loop_NTPase"/>
</dbReference>
<dbReference type="CDD" id="cd07346">
    <property type="entry name" value="ABC_6TM_exporters"/>
    <property type="match status" value="1"/>
</dbReference>
<protein>
    <recommendedName>
        <fullName evidence="12">ABC transporter ATP-binding protein</fullName>
    </recommendedName>
</protein>
<dbReference type="AlphaFoldDB" id="S0PG25"/>
<dbReference type="Pfam" id="PF00005">
    <property type="entry name" value="ABC_tran"/>
    <property type="match status" value="1"/>
</dbReference>
<dbReference type="SUPFAM" id="SSF90123">
    <property type="entry name" value="ABC transporter transmembrane region"/>
    <property type="match status" value="1"/>
</dbReference>
<dbReference type="Gene3D" id="3.40.50.300">
    <property type="entry name" value="P-loop containing nucleotide triphosphate hydrolases"/>
    <property type="match status" value="1"/>
</dbReference>
<dbReference type="Pfam" id="PF00664">
    <property type="entry name" value="ABC_membrane"/>
    <property type="match status" value="1"/>
</dbReference>
<feature type="transmembrane region" description="Helical" evidence="7">
    <location>
        <begin position="120"/>
        <end position="142"/>
    </location>
</feature>
<accession>S0PG25</accession>
<dbReference type="Proteomes" id="UP000015961">
    <property type="component" value="Unassembled WGS sequence"/>
</dbReference>
<organism evidence="10 11">
    <name type="scientific">Enterococcus sulfureus ATCC 49903</name>
    <dbReference type="NCBI Taxonomy" id="1140003"/>
    <lineage>
        <taxon>Bacteria</taxon>
        <taxon>Bacillati</taxon>
        <taxon>Bacillota</taxon>
        <taxon>Bacilli</taxon>
        <taxon>Lactobacillales</taxon>
        <taxon>Enterococcaceae</taxon>
        <taxon>Enterococcus</taxon>
    </lineage>
</organism>
<dbReference type="EMBL" id="ASWO01000001">
    <property type="protein sequence ID" value="EOT87618.1"/>
    <property type="molecule type" value="Genomic_DNA"/>
</dbReference>
<dbReference type="InterPro" id="IPR003439">
    <property type="entry name" value="ABC_transporter-like_ATP-bd"/>
</dbReference>
<comment type="caution">
    <text evidence="10">The sequence shown here is derived from an EMBL/GenBank/DDBJ whole genome shotgun (WGS) entry which is preliminary data.</text>
</comment>
<dbReference type="CDD" id="cd03228">
    <property type="entry name" value="ABCC_MRP_Like"/>
    <property type="match status" value="1"/>
</dbReference>
<keyword evidence="6 7" id="KW-0472">Membrane</keyword>
<proteinExistence type="predicted"/>
<keyword evidence="2 7" id="KW-0812">Transmembrane</keyword>
<dbReference type="SUPFAM" id="SSF52540">
    <property type="entry name" value="P-loop containing nucleoside triphosphate hydrolases"/>
    <property type="match status" value="1"/>
</dbReference>
<feature type="transmembrane region" description="Helical" evidence="7">
    <location>
        <begin position="12"/>
        <end position="33"/>
    </location>
</feature>
<feature type="transmembrane region" description="Helical" evidence="7">
    <location>
        <begin position="45"/>
        <end position="65"/>
    </location>
</feature>
<evidence type="ECO:0000313" key="10">
    <source>
        <dbReference type="EMBL" id="EOT87618.1"/>
    </source>
</evidence>
<dbReference type="InterPro" id="IPR003593">
    <property type="entry name" value="AAA+_ATPase"/>
</dbReference>
<dbReference type="Gene3D" id="1.20.1560.10">
    <property type="entry name" value="ABC transporter type 1, transmembrane domain"/>
    <property type="match status" value="1"/>
</dbReference>
<keyword evidence="3" id="KW-0547">Nucleotide-binding</keyword>
<dbReference type="GO" id="GO:0005886">
    <property type="term" value="C:plasma membrane"/>
    <property type="evidence" value="ECO:0007669"/>
    <property type="project" value="UniProtKB-SubCell"/>
</dbReference>
<evidence type="ECO:0000256" key="7">
    <source>
        <dbReference type="SAM" id="Phobius"/>
    </source>
</evidence>
<evidence type="ECO:0008006" key="12">
    <source>
        <dbReference type="Google" id="ProtNLM"/>
    </source>
</evidence>
<evidence type="ECO:0000256" key="4">
    <source>
        <dbReference type="ARBA" id="ARBA00022840"/>
    </source>
</evidence>
<dbReference type="SMART" id="SM00382">
    <property type="entry name" value="AAA"/>
    <property type="match status" value="1"/>
</dbReference>
<dbReference type="PANTHER" id="PTHR24221:SF654">
    <property type="entry name" value="ATP-BINDING CASSETTE SUB-FAMILY B MEMBER 6"/>
    <property type="match status" value="1"/>
</dbReference>
<dbReference type="PATRIC" id="fig|1140003.3.peg.675"/>
<dbReference type="GO" id="GO:0016887">
    <property type="term" value="F:ATP hydrolysis activity"/>
    <property type="evidence" value="ECO:0007669"/>
    <property type="project" value="InterPro"/>
</dbReference>
<dbReference type="GO" id="GO:0005524">
    <property type="term" value="F:ATP binding"/>
    <property type="evidence" value="ECO:0007669"/>
    <property type="project" value="UniProtKB-KW"/>
</dbReference>
<keyword evidence="5 7" id="KW-1133">Transmembrane helix</keyword>
<dbReference type="PROSITE" id="PS00211">
    <property type="entry name" value="ABC_TRANSPORTER_1"/>
    <property type="match status" value="1"/>
</dbReference>
<dbReference type="InterPro" id="IPR039421">
    <property type="entry name" value="Type_1_exporter"/>
</dbReference>
<feature type="transmembrane region" description="Helical" evidence="7">
    <location>
        <begin position="234"/>
        <end position="256"/>
    </location>
</feature>
<evidence type="ECO:0000256" key="1">
    <source>
        <dbReference type="ARBA" id="ARBA00004651"/>
    </source>
</evidence>
<feature type="domain" description="ABC transporter" evidence="8">
    <location>
        <begin position="320"/>
        <end position="522"/>
    </location>
</feature>
<dbReference type="InterPro" id="IPR011527">
    <property type="entry name" value="ABC1_TM_dom"/>
</dbReference>
<evidence type="ECO:0000256" key="6">
    <source>
        <dbReference type="ARBA" id="ARBA00023136"/>
    </source>
</evidence>
<dbReference type="STRING" id="1140003.OMY_00682"/>